<keyword evidence="2" id="KW-1185">Reference proteome</keyword>
<dbReference type="RefSeq" id="WP_076484693.1">
    <property type="nucleotide sequence ID" value="NZ_FTOG01000005.1"/>
</dbReference>
<evidence type="ECO:0000313" key="2">
    <source>
        <dbReference type="Proteomes" id="UP000186221"/>
    </source>
</evidence>
<dbReference type="STRING" id="453582.SAMN05421580_105189"/>
<gene>
    <name evidence="1" type="ORF">SAMN05421580_105189</name>
</gene>
<sequence>MSSLFEGMAGMLGDVFGAPVTYQPKSGAAVVVQSIFREEPITITGEHGQDVLIEAPSWRVPRDLLSGVKRGDQIALADGRVFQVLAQIGTGSPASDAFVLYELEPVS</sequence>
<name>A0A1N7M8S6_9RHOB</name>
<dbReference type="OrthoDB" id="7693309at2"/>
<dbReference type="EMBL" id="FTOG01000005">
    <property type="protein sequence ID" value="SIS82423.1"/>
    <property type="molecule type" value="Genomic_DNA"/>
</dbReference>
<proteinExistence type="predicted"/>
<dbReference type="Pfam" id="PF05354">
    <property type="entry name" value="Phage_attach"/>
    <property type="match status" value="1"/>
</dbReference>
<protein>
    <recommendedName>
        <fullName evidence="3">Head-tail joining protein</fullName>
    </recommendedName>
</protein>
<dbReference type="Gene3D" id="2.40.10.180">
    <property type="entry name" value="Phage tail proteins"/>
    <property type="match status" value="1"/>
</dbReference>
<evidence type="ECO:0000313" key="1">
    <source>
        <dbReference type="EMBL" id="SIS82423.1"/>
    </source>
</evidence>
<dbReference type="Proteomes" id="UP000186221">
    <property type="component" value="Unassembled WGS sequence"/>
</dbReference>
<evidence type="ECO:0008006" key="3">
    <source>
        <dbReference type="Google" id="ProtNLM"/>
    </source>
</evidence>
<organism evidence="1 2">
    <name type="scientific">Rhodobacter aestuarii</name>
    <dbReference type="NCBI Taxonomy" id="453582"/>
    <lineage>
        <taxon>Bacteria</taxon>
        <taxon>Pseudomonadati</taxon>
        <taxon>Pseudomonadota</taxon>
        <taxon>Alphaproteobacteria</taxon>
        <taxon>Rhodobacterales</taxon>
        <taxon>Rhodobacter group</taxon>
        <taxon>Rhodobacter</taxon>
    </lineage>
</organism>
<reference evidence="2" key="1">
    <citation type="submission" date="2017-01" db="EMBL/GenBank/DDBJ databases">
        <authorList>
            <person name="Varghese N."/>
            <person name="Submissions S."/>
        </authorList>
    </citation>
    <scope>NUCLEOTIDE SEQUENCE [LARGE SCALE GENOMIC DNA]</scope>
    <source>
        <strain evidence="2">DSM 19945</strain>
    </source>
</reference>
<accession>A0A1N7M8S6</accession>
<dbReference type="GO" id="GO:0019068">
    <property type="term" value="P:virion assembly"/>
    <property type="evidence" value="ECO:0007669"/>
    <property type="project" value="InterPro"/>
</dbReference>
<dbReference type="InterPro" id="IPR008018">
    <property type="entry name" value="Phage_tail_attach_FII"/>
</dbReference>
<dbReference type="InterPro" id="IPR053734">
    <property type="entry name" value="Phage_Head-Tail_Connect_sf"/>
</dbReference>
<dbReference type="AlphaFoldDB" id="A0A1N7M8S6"/>